<evidence type="ECO:0000259" key="8">
    <source>
        <dbReference type="Pfam" id="PF01743"/>
    </source>
</evidence>
<keyword evidence="6" id="KW-0547">Nucleotide-binding</keyword>
<keyword evidence="5" id="KW-0479">Metal-binding</keyword>
<dbReference type="GO" id="GO:0000166">
    <property type="term" value="F:nucleotide binding"/>
    <property type="evidence" value="ECO:0007669"/>
    <property type="project" value="UniProtKB-KW"/>
</dbReference>
<dbReference type="Gene3D" id="1.10.3090.10">
    <property type="entry name" value="cca-adding enzyme, domain 2"/>
    <property type="match status" value="1"/>
</dbReference>
<evidence type="ECO:0000256" key="7">
    <source>
        <dbReference type="ARBA" id="ARBA00022842"/>
    </source>
</evidence>
<evidence type="ECO:0000256" key="5">
    <source>
        <dbReference type="ARBA" id="ARBA00022723"/>
    </source>
</evidence>
<evidence type="ECO:0000256" key="6">
    <source>
        <dbReference type="ARBA" id="ARBA00022741"/>
    </source>
</evidence>
<keyword evidence="3" id="KW-0819">tRNA processing</keyword>
<reference evidence="10" key="1">
    <citation type="submission" date="2018-05" db="EMBL/GenBank/DDBJ databases">
        <authorList>
            <person name="Lanie J.A."/>
            <person name="Ng W.-L."/>
            <person name="Kazmierczak K.M."/>
            <person name="Andrzejewski T.M."/>
            <person name="Davidsen T.M."/>
            <person name="Wayne K.J."/>
            <person name="Tettelin H."/>
            <person name="Glass J.I."/>
            <person name="Rusch D."/>
            <person name="Podicherti R."/>
            <person name="Tsui H.-C.T."/>
            <person name="Winkler M.E."/>
        </authorList>
    </citation>
    <scope>NUCLEOTIDE SEQUENCE</scope>
</reference>
<dbReference type="Gene3D" id="3.30.460.10">
    <property type="entry name" value="Beta Polymerase, domain 2"/>
    <property type="match status" value="1"/>
</dbReference>
<dbReference type="SUPFAM" id="SSF81301">
    <property type="entry name" value="Nucleotidyltransferase"/>
    <property type="match status" value="1"/>
</dbReference>
<dbReference type="Pfam" id="PF12627">
    <property type="entry name" value="PolyA_pol_RNAbd"/>
    <property type="match status" value="1"/>
</dbReference>
<evidence type="ECO:0000256" key="1">
    <source>
        <dbReference type="ARBA" id="ARBA00001946"/>
    </source>
</evidence>
<feature type="domain" description="tRNA nucleotidyltransferase/poly(A) polymerase RNA and SrmB- binding" evidence="9">
    <location>
        <begin position="151"/>
        <end position="211"/>
    </location>
</feature>
<accession>A0A382G6P9</accession>
<sequence length="374" mass="42391">VVRDEMLGKISKDLDLLVVGIELKELGKIIERFGKVNLVGKSFGVLKFKPEGSSEEIDISVPRIDEKSTGKGHKDFEVKLGKGISLEQDQLRRDFWMNAMSKDIETGEVHDIGGRGKLDIENRVVRMINPQAFQDDPLRMLRAVQFASRFNFKIEPKTYKEIKNNAKLIKTVPAERFHEEFVKMFTKSTKPSYGIKLMMELGLMKLLFPNVRKVSAAVDKIPKANFPAFLAVMLKDYGRQAGTVARKVMKVSNNDAESIDEIVRVMTNKKIQPSSKNEFAVVKWVENLIPYVIDSIDGYLHTMKSQTIAGLFRDMKRKGKPTNRKELPVDGRDVIGIGIKGPKVGKVLDWALEYAIRKGNQDKEKLLKAIQREA</sequence>
<name>A0A382G6P9_9ZZZZ</name>
<evidence type="ECO:0000256" key="3">
    <source>
        <dbReference type="ARBA" id="ARBA00022694"/>
    </source>
</evidence>
<evidence type="ECO:0000313" key="10">
    <source>
        <dbReference type="EMBL" id="SVB70950.1"/>
    </source>
</evidence>
<dbReference type="GO" id="GO:0000049">
    <property type="term" value="F:tRNA binding"/>
    <property type="evidence" value="ECO:0007669"/>
    <property type="project" value="TreeGrafter"/>
</dbReference>
<proteinExistence type="predicted"/>
<organism evidence="10">
    <name type="scientific">marine metagenome</name>
    <dbReference type="NCBI Taxonomy" id="408172"/>
    <lineage>
        <taxon>unclassified sequences</taxon>
        <taxon>metagenomes</taxon>
        <taxon>ecological metagenomes</taxon>
    </lineage>
</organism>
<keyword evidence="2" id="KW-0808">Transferase</keyword>
<dbReference type="GO" id="GO:0016779">
    <property type="term" value="F:nucleotidyltransferase activity"/>
    <property type="evidence" value="ECO:0007669"/>
    <property type="project" value="UniProtKB-KW"/>
</dbReference>
<comment type="cofactor">
    <cofactor evidence="1">
        <name>Mg(2+)</name>
        <dbReference type="ChEBI" id="CHEBI:18420"/>
    </cofactor>
</comment>
<dbReference type="InterPro" id="IPR002646">
    <property type="entry name" value="PolA_pol_head_dom"/>
</dbReference>
<feature type="non-terminal residue" evidence="10">
    <location>
        <position position="1"/>
    </location>
</feature>
<dbReference type="AlphaFoldDB" id="A0A382G6P9"/>
<keyword evidence="7" id="KW-0460">Magnesium</keyword>
<keyword evidence="4" id="KW-0548">Nucleotidyltransferase</keyword>
<feature type="domain" description="Poly A polymerase head" evidence="8">
    <location>
        <begin position="1"/>
        <end position="126"/>
    </location>
</feature>
<dbReference type="GO" id="GO:0008033">
    <property type="term" value="P:tRNA processing"/>
    <property type="evidence" value="ECO:0007669"/>
    <property type="project" value="UniProtKB-KW"/>
</dbReference>
<dbReference type="Pfam" id="PF01743">
    <property type="entry name" value="PolyA_pol"/>
    <property type="match status" value="1"/>
</dbReference>
<evidence type="ECO:0008006" key="11">
    <source>
        <dbReference type="Google" id="ProtNLM"/>
    </source>
</evidence>
<evidence type="ECO:0000256" key="2">
    <source>
        <dbReference type="ARBA" id="ARBA00022679"/>
    </source>
</evidence>
<dbReference type="GO" id="GO:0046872">
    <property type="term" value="F:metal ion binding"/>
    <property type="evidence" value="ECO:0007669"/>
    <property type="project" value="UniProtKB-KW"/>
</dbReference>
<protein>
    <recommendedName>
        <fullName evidence="11">Poly A polymerase head domain-containing protein</fullName>
    </recommendedName>
</protein>
<dbReference type="InterPro" id="IPR050264">
    <property type="entry name" value="Bact_CCA-adding_enz_type3_sf"/>
</dbReference>
<dbReference type="PANTHER" id="PTHR46173">
    <property type="entry name" value="CCA TRNA NUCLEOTIDYLTRANSFERASE 1, MITOCHONDRIAL"/>
    <property type="match status" value="1"/>
</dbReference>
<dbReference type="PANTHER" id="PTHR46173:SF1">
    <property type="entry name" value="CCA TRNA NUCLEOTIDYLTRANSFERASE 1, MITOCHONDRIAL"/>
    <property type="match status" value="1"/>
</dbReference>
<dbReference type="InterPro" id="IPR032828">
    <property type="entry name" value="PolyA_RNA-bd"/>
</dbReference>
<dbReference type="InterPro" id="IPR043519">
    <property type="entry name" value="NT_sf"/>
</dbReference>
<evidence type="ECO:0000256" key="4">
    <source>
        <dbReference type="ARBA" id="ARBA00022695"/>
    </source>
</evidence>
<gene>
    <name evidence="10" type="ORF">METZ01_LOCUS223804</name>
</gene>
<dbReference type="EMBL" id="UINC01053886">
    <property type="protein sequence ID" value="SVB70950.1"/>
    <property type="molecule type" value="Genomic_DNA"/>
</dbReference>
<evidence type="ECO:0000259" key="9">
    <source>
        <dbReference type="Pfam" id="PF12627"/>
    </source>
</evidence>
<dbReference type="SUPFAM" id="SSF81891">
    <property type="entry name" value="Poly A polymerase C-terminal region-like"/>
    <property type="match status" value="1"/>
</dbReference>